<sequence>MALAKYFSGSRIKCRTVGPNSERRMCRACGDIPLWNGFFWQVGLELKELSPGQLSLVEMDDPHVTLDMCEDKNDAAVALHNLLTCHGCVVSVDLNAHTFKDCHRIICQALRNSASLRKLKLCQLPLALDASWSFTRALPHMNQLQELEFRETHLDRTSIAVFSEFLARTRSLTTLVLTRQNMEHDDALVVVQGLRRNVTLTTLSLNTSFLTPVSSECAALFGDYLSENQTLRALSVKSRYRNAFVGVRLIIGALLRNNTIAEVNLSRFSLDVENMKLVASFLSQNWSLRRFHMVDCFLHKCELQYRLYAYVHPMHFALGTSLIDSWLVALAENKTLAQLSLDMSLFNADDCWSFFKALARNTSLKKVIIHRFERKDIAEIFRALRETGVHERCLIGTHLVHRDTVGALSECKELSSIVVDTSKPRGIDMLSTTLDLLPTFSRLKSLSLKMYHTEFNENVSLIAPYIAETSVLRELSLTVEPGRYVVEKGAERRLLEALYANRSIQKLSMHSICVCEKLIPILLDTLQSSRTLFDLTFHPRYPCQVIFLMQELSRVVSSNFTLLGMHVRRYRQLRGHLFEVMNVALRNLSLVTRAAHFVTGTRDRYCASAVELVHFHPALVTKVQELASVEEGEATSWIRSSLKSFSDLDEFMRLAGVVRRSVTCHDDEGGETQLVDLNTDCWLHLRQYLKLSDILDAQ</sequence>
<evidence type="ECO:0000313" key="1">
    <source>
        <dbReference type="EMBL" id="KAH6943258.1"/>
    </source>
</evidence>
<gene>
    <name evidence="1" type="ORF">HPB50_017984</name>
</gene>
<name>A0ACB7T863_HYAAI</name>
<accession>A0ACB7T863</accession>
<proteinExistence type="predicted"/>
<reference evidence="1" key="1">
    <citation type="submission" date="2020-05" db="EMBL/GenBank/DDBJ databases">
        <title>Large-scale comparative analyses of tick genomes elucidate their genetic diversity and vector capacities.</title>
        <authorList>
            <person name="Jia N."/>
            <person name="Wang J."/>
            <person name="Shi W."/>
            <person name="Du L."/>
            <person name="Sun Y."/>
            <person name="Zhan W."/>
            <person name="Jiang J."/>
            <person name="Wang Q."/>
            <person name="Zhang B."/>
            <person name="Ji P."/>
            <person name="Sakyi L.B."/>
            <person name="Cui X."/>
            <person name="Yuan T."/>
            <person name="Jiang B."/>
            <person name="Yang W."/>
            <person name="Lam T.T.-Y."/>
            <person name="Chang Q."/>
            <person name="Ding S."/>
            <person name="Wang X."/>
            <person name="Zhu J."/>
            <person name="Ruan X."/>
            <person name="Zhao L."/>
            <person name="Wei J."/>
            <person name="Que T."/>
            <person name="Du C."/>
            <person name="Cheng J."/>
            <person name="Dai P."/>
            <person name="Han X."/>
            <person name="Huang E."/>
            <person name="Gao Y."/>
            <person name="Liu J."/>
            <person name="Shao H."/>
            <person name="Ye R."/>
            <person name="Li L."/>
            <person name="Wei W."/>
            <person name="Wang X."/>
            <person name="Wang C."/>
            <person name="Yang T."/>
            <person name="Huo Q."/>
            <person name="Li W."/>
            <person name="Guo W."/>
            <person name="Chen H."/>
            <person name="Zhou L."/>
            <person name="Ni X."/>
            <person name="Tian J."/>
            <person name="Zhou Y."/>
            <person name="Sheng Y."/>
            <person name="Liu T."/>
            <person name="Pan Y."/>
            <person name="Xia L."/>
            <person name="Li J."/>
            <person name="Zhao F."/>
            <person name="Cao W."/>
        </authorList>
    </citation>
    <scope>NUCLEOTIDE SEQUENCE</scope>
    <source>
        <strain evidence="1">Hyas-2018</strain>
    </source>
</reference>
<comment type="caution">
    <text evidence="1">The sequence shown here is derived from an EMBL/GenBank/DDBJ whole genome shotgun (WGS) entry which is preliminary data.</text>
</comment>
<dbReference type="EMBL" id="CM023490">
    <property type="protein sequence ID" value="KAH6943258.1"/>
    <property type="molecule type" value="Genomic_DNA"/>
</dbReference>
<keyword evidence="2" id="KW-1185">Reference proteome</keyword>
<organism evidence="1 2">
    <name type="scientific">Hyalomma asiaticum</name>
    <name type="common">Tick</name>
    <dbReference type="NCBI Taxonomy" id="266040"/>
    <lineage>
        <taxon>Eukaryota</taxon>
        <taxon>Metazoa</taxon>
        <taxon>Ecdysozoa</taxon>
        <taxon>Arthropoda</taxon>
        <taxon>Chelicerata</taxon>
        <taxon>Arachnida</taxon>
        <taxon>Acari</taxon>
        <taxon>Parasitiformes</taxon>
        <taxon>Ixodida</taxon>
        <taxon>Ixodoidea</taxon>
        <taxon>Ixodidae</taxon>
        <taxon>Hyalomminae</taxon>
        <taxon>Hyalomma</taxon>
    </lineage>
</organism>
<evidence type="ECO:0000313" key="2">
    <source>
        <dbReference type="Proteomes" id="UP000821845"/>
    </source>
</evidence>
<dbReference type="Proteomes" id="UP000821845">
    <property type="component" value="Chromosome 10"/>
</dbReference>
<protein>
    <submittedName>
        <fullName evidence="1">Uncharacterized protein</fullName>
    </submittedName>
</protein>